<dbReference type="EMBL" id="AZDG01000012">
    <property type="protein sequence ID" value="KRK64377.1"/>
    <property type="molecule type" value="Genomic_DNA"/>
</dbReference>
<evidence type="ECO:0000313" key="2">
    <source>
        <dbReference type="EMBL" id="KRK64377.1"/>
    </source>
</evidence>
<evidence type="ECO:0000313" key="3">
    <source>
        <dbReference type="Proteomes" id="UP000050929"/>
    </source>
</evidence>
<keyword evidence="1" id="KW-1133">Transmembrane helix</keyword>
<reference evidence="2 3" key="1">
    <citation type="journal article" date="2015" name="Genome Announc.">
        <title>Expanding the biotechnology potential of lactobacilli through comparative genomics of 213 strains and associated genera.</title>
        <authorList>
            <person name="Sun Z."/>
            <person name="Harris H.M."/>
            <person name="McCann A."/>
            <person name="Guo C."/>
            <person name="Argimon S."/>
            <person name="Zhang W."/>
            <person name="Yang X."/>
            <person name="Jeffery I.B."/>
            <person name="Cooney J.C."/>
            <person name="Kagawa T.F."/>
            <person name="Liu W."/>
            <person name="Song Y."/>
            <person name="Salvetti E."/>
            <person name="Wrobel A."/>
            <person name="Rasinkangas P."/>
            <person name="Parkhill J."/>
            <person name="Rea M.C."/>
            <person name="O'Sullivan O."/>
            <person name="Ritari J."/>
            <person name="Douillard F.P."/>
            <person name="Paul Ross R."/>
            <person name="Yang R."/>
            <person name="Briner A.E."/>
            <person name="Felis G.E."/>
            <person name="de Vos W.M."/>
            <person name="Barrangou R."/>
            <person name="Klaenhammer T.R."/>
            <person name="Caufield P.W."/>
            <person name="Cui Y."/>
            <person name="Zhang H."/>
            <person name="O'Toole P.W."/>
        </authorList>
    </citation>
    <scope>NUCLEOTIDE SEQUENCE [LARGE SCALE GENOMIC DNA]</scope>
    <source>
        <strain evidence="2 3">DSM 20183</strain>
    </source>
</reference>
<keyword evidence="3" id="KW-1185">Reference proteome</keyword>
<proteinExistence type="predicted"/>
<evidence type="ECO:0000256" key="1">
    <source>
        <dbReference type="SAM" id="Phobius"/>
    </source>
</evidence>
<sequence length="101" mass="11455">MSGWIVFWLTNIFIIGLILVSIVHPKYKTSIPYDVSSMILAVLLLICIVIIQVVVGLSIKKLHKNVYWSVVLFAIGIISNWLYLIPAIWGMIINKQKADET</sequence>
<dbReference type="AlphaFoldDB" id="A0A0R1J699"/>
<accession>A0A0R1J699</accession>
<feature type="transmembrane region" description="Helical" evidence="1">
    <location>
        <begin position="35"/>
        <end position="59"/>
    </location>
</feature>
<organism evidence="2 3">
    <name type="scientific">Companilactobacillus tucceti DSM 20183</name>
    <dbReference type="NCBI Taxonomy" id="1423811"/>
    <lineage>
        <taxon>Bacteria</taxon>
        <taxon>Bacillati</taxon>
        <taxon>Bacillota</taxon>
        <taxon>Bacilli</taxon>
        <taxon>Lactobacillales</taxon>
        <taxon>Lactobacillaceae</taxon>
        <taxon>Companilactobacillus</taxon>
    </lineage>
</organism>
<name>A0A0R1J699_9LACO</name>
<protein>
    <submittedName>
        <fullName evidence="2">Uncharacterized protein</fullName>
    </submittedName>
</protein>
<keyword evidence="1" id="KW-0812">Transmembrane</keyword>
<feature type="transmembrane region" description="Helical" evidence="1">
    <location>
        <begin position="65"/>
        <end position="85"/>
    </location>
</feature>
<keyword evidence="1" id="KW-0472">Membrane</keyword>
<dbReference type="Proteomes" id="UP000050929">
    <property type="component" value="Unassembled WGS sequence"/>
</dbReference>
<comment type="caution">
    <text evidence="2">The sequence shown here is derived from an EMBL/GenBank/DDBJ whole genome shotgun (WGS) entry which is preliminary data.</text>
</comment>
<gene>
    <name evidence="2" type="ORF">FC72_GL000397</name>
</gene>
<dbReference type="PATRIC" id="fig|1423811.3.peg.398"/>
<feature type="transmembrane region" description="Helical" evidence="1">
    <location>
        <begin position="6"/>
        <end position="23"/>
    </location>
</feature>